<organism evidence="2 3">
    <name type="scientific">Frateuria terrea</name>
    <dbReference type="NCBI Taxonomy" id="529704"/>
    <lineage>
        <taxon>Bacteria</taxon>
        <taxon>Pseudomonadati</taxon>
        <taxon>Pseudomonadota</taxon>
        <taxon>Gammaproteobacteria</taxon>
        <taxon>Lysobacterales</taxon>
        <taxon>Rhodanobacteraceae</taxon>
        <taxon>Frateuria</taxon>
    </lineage>
</organism>
<evidence type="ECO:0000313" key="2">
    <source>
        <dbReference type="EMBL" id="SEJ36194.1"/>
    </source>
</evidence>
<keyword evidence="3" id="KW-1185">Reference proteome</keyword>
<dbReference type="AlphaFoldDB" id="A0A1H6Y8H2"/>
<proteinExistence type="predicted"/>
<reference evidence="2 3" key="1">
    <citation type="submission" date="2016-10" db="EMBL/GenBank/DDBJ databases">
        <authorList>
            <person name="de Groot N.N."/>
        </authorList>
    </citation>
    <scope>NUCLEOTIDE SEQUENCE [LARGE SCALE GENOMIC DNA]</scope>
    <source>
        <strain evidence="2 3">DSM 26515</strain>
    </source>
</reference>
<evidence type="ECO:0000313" key="3">
    <source>
        <dbReference type="Proteomes" id="UP000199420"/>
    </source>
</evidence>
<accession>A0A1H6Y8H2</accession>
<dbReference type="STRING" id="529704.SAMN02927913_2293"/>
<feature type="compositionally biased region" description="Polar residues" evidence="1">
    <location>
        <begin position="7"/>
        <end position="19"/>
    </location>
</feature>
<sequence length="59" mass="6158">MHIDESLPSSRPPASSGSIPSVIHFPRLAKAPATPGGIPPMFAGHDARPAAPRRDAPEH</sequence>
<protein>
    <submittedName>
        <fullName evidence="2">Uncharacterized protein</fullName>
    </submittedName>
</protein>
<evidence type="ECO:0000256" key="1">
    <source>
        <dbReference type="SAM" id="MobiDB-lite"/>
    </source>
</evidence>
<feature type="region of interest" description="Disordered" evidence="1">
    <location>
        <begin position="1"/>
        <end position="59"/>
    </location>
</feature>
<dbReference type="EMBL" id="FNYC01000006">
    <property type="protein sequence ID" value="SEJ36194.1"/>
    <property type="molecule type" value="Genomic_DNA"/>
</dbReference>
<dbReference type="Proteomes" id="UP000199420">
    <property type="component" value="Unassembled WGS sequence"/>
</dbReference>
<feature type="compositionally biased region" description="Basic and acidic residues" evidence="1">
    <location>
        <begin position="45"/>
        <end position="59"/>
    </location>
</feature>
<gene>
    <name evidence="2" type="ORF">SAMN04487997_3148</name>
</gene>
<name>A0A1H6Y8H2_9GAMM</name>